<evidence type="ECO:0000313" key="8">
    <source>
        <dbReference type="Proteomes" id="UP000809273"/>
    </source>
</evidence>
<comment type="caution">
    <text evidence="7">The sequence shown here is derived from an EMBL/GenBank/DDBJ whole genome shotgun (WGS) entry which is preliminary data.</text>
</comment>
<dbReference type="Gene3D" id="3.90.180.10">
    <property type="entry name" value="Medium-chain alcohol dehydrogenases, catalytic domain"/>
    <property type="match status" value="1"/>
</dbReference>
<dbReference type="Pfam" id="PF08240">
    <property type="entry name" value="ADH_N"/>
    <property type="match status" value="1"/>
</dbReference>
<comment type="cofactor">
    <cofactor evidence="4">
        <name>Zn(2+)</name>
        <dbReference type="ChEBI" id="CHEBI:29105"/>
    </cofactor>
</comment>
<dbReference type="InterPro" id="IPR013154">
    <property type="entry name" value="ADH-like_N"/>
</dbReference>
<feature type="domain" description="Alcohol dehydrogenase-like N-terminal" evidence="6">
    <location>
        <begin position="46"/>
        <end position="172"/>
    </location>
</feature>
<dbReference type="PROSITE" id="PS00059">
    <property type="entry name" value="ADH_ZINC"/>
    <property type="match status" value="1"/>
</dbReference>
<dbReference type="GO" id="GO:0008270">
    <property type="term" value="F:zinc ion binding"/>
    <property type="evidence" value="ECO:0007669"/>
    <property type="project" value="InterPro"/>
</dbReference>
<gene>
    <name evidence="7" type="ORF">JW984_06595</name>
</gene>
<accession>A0A9D8PLS9</accession>
<dbReference type="PANTHER" id="PTHR43401">
    <property type="entry name" value="L-THREONINE 3-DEHYDROGENASE"/>
    <property type="match status" value="1"/>
</dbReference>
<dbReference type="InterPro" id="IPR036291">
    <property type="entry name" value="NAD(P)-bd_dom_sf"/>
</dbReference>
<dbReference type="Pfam" id="PF00107">
    <property type="entry name" value="ADH_zinc_N"/>
    <property type="match status" value="1"/>
</dbReference>
<reference evidence="7" key="2">
    <citation type="submission" date="2021-01" db="EMBL/GenBank/DDBJ databases">
        <authorList>
            <person name="Hahn C.R."/>
            <person name="Youssef N.H."/>
            <person name="Elshahed M."/>
        </authorList>
    </citation>
    <scope>NUCLEOTIDE SEQUENCE</scope>
    <source>
        <strain evidence="7">Zod_Metabat.24</strain>
    </source>
</reference>
<comment type="similarity">
    <text evidence="4">Belongs to the zinc-containing alcohol dehydrogenase family.</text>
</comment>
<keyword evidence="3" id="KW-0560">Oxidoreductase</keyword>
<feature type="domain" description="Alcohol dehydrogenase-like C-terminal" evidence="5">
    <location>
        <begin position="212"/>
        <end position="344"/>
    </location>
</feature>
<evidence type="ECO:0000256" key="4">
    <source>
        <dbReference type="RuleBase" id="RU361277"/>
    </source>
</evidence>
<dbReference type="GO" id="GO:0016491">
    <property type="term" value="F:oxidoreductase activity"/>
    <property type="evidence" value="ECO:0007669"/>
    <property type="project" value="UniProtKB-KW"/>
</dbReference>
<evidence type="ECO:0000313" key="7">
    <source>
        <dbReference type="EMBL" id="MBN1572851.1"/>
    </source>
</evidence>
<sequence length="401" mass="44284">MKGLYFDADIKKIALIKALSPIWKRAALSPLSPVRYGEVEEPKLPGPNWVKVKNRLCGICGSDIHFIFLEIDPKIAPAAVPAVTRKFIGHEVVGDVVEAGTGAVGFSDGDRVILTIDWPSCFQNEADPMCRECAKGNYLLCENPGWPDMPKNQGGGFSPYMVVHKTQLMKVDKDIPDEDAILIEPTACSVRAVLKRPPMPKEKVLIIGAGSIGLNMLSVVRALAPDSEVYIATRYPHQTDMAKRLGATGIIEGRDIFKQVADITGGKYFKAPFRNEMVIGGFDVIYDTVGNDQTLKNAARWARAEGTVVIVGINFSPKRLDYSPFWYQEVELKGINCHGMETFRGKEMTSFEAAYILYKEGNLNFDGFVTHVLPMEDYLKGIDLFLNKGKNGAIKVALRHG</sequence>
<reference evidence="7" key="1">
    <citation type="journal article" date="2021" name="Environ. Microbiol.">
        <title>Genomic characterization of three novel Desulfobacterota classes expand the metabolic and phylogenetic diversity of the phylum.</title>
        <authorList>
            <person name="Murphy C.L."/>
            <person name="Biggerstaff J."/>
            <person name="Eichhorn A."/>
            <person name="Ewing E."/>
            <person name="Shahan R."/>
            <person name="Soriano D."/>
            <person name="Stewart S."/>
            <person name="VanMol K."/>
            <person name="Walker R."/>
            <person name="Walters P."/>
            <person name="Elshahed M.S."/>
            <person name="Youssef N.H."/>
        </authorList>
    </citation>
    <scope>NUCLEOTIDE SEQUENCE</scope>
    <source>
        <strain evidence="7">Zod_Metabat.24</strain>
    </source>
</reference>
<keyword evidence="2 4" id="KW-0862">Zinc</keyword>
<dbReference type="InterPro" id="IPR050129">
    <property type="entry name" value="Zn_alcohol_dh"/>
</dbReference>
<evidence type="ECO:0000259" key="5">
    <source>
        <dbReference type="Pfam" id="PF00107"/>
    </source>
</evidence>
<dbReference type="AlphaFoldDB" id="A0A9D8PLS9"/>
<organism evidence="7 8">
    <name type="scientific">Candidatus Zymogenus saltonus</name>
    <dbReference type="NCBI Taxonomy" id="2844893"/>
    <lineage>
        <taxon>Bacteria</taxon>
        <taxon>Deltaproteobacteria</taxon>
        <taxon>Candidatus Zymogenia</taxon>
        <taxon>Candidatus Zymogeniales</taxon>
        <taxon>Candidatus Zymogenaceae</taxon>
        <taxon>Candidatus Zymogenus</taxon>
    </lineage>
</organism>
<dbReference type="Proteomes" id="UP000809273">
    <property type="component" value="Unassembled WGS sequence"/>
</dbReference>
<name>A0A9D8PLS9_9DELT</name>
<dbReference type="SUPFAM" id="SSF51735">
    <property type="entry name" value="NAD(P)-binding Rossmann-fold domains"/>
    <property type="match status" value="1"/>
</dbReference>
<dbReference type="PANTHER" id="PTHR43401:SF2">
    <property type="entry name" value="L-THREONINE 3-DEHYDROGENASE"/>
    <property type="match status" value="1"/>
</dbReference>
<evidence type="ECO:0000256" key="2">
    <source>
        <dbReference type="ARBA" id="ARBA00022833"/>
    </source>
</evidence>
<dbReference type="SUPFAM" id="SSF50129">
    <property type="entry name" value="GroES-like"/>
    <property type="match status" value="1"/>
</dbReference>
<dbReference type="EMBL" id="JAFGIX010000030">
    <property type="protein sequence ID" value="MBN1572851.1"/>
    <property type="molecule type" value="Genomic_DNA"/>
</dbReference>
<dbReference type="Gene3D" id="3.40.50.720">
    <property type="entry name" value="NAD(P)-binding Rossmann-like Domain"/>
    <property type="match status" value="1"/>
</dbReference>
<evidence type="ECO:0000256" key="1">
    <source>
        <dbReference type="ARBA" id="ARBA00022723"/>
    </source>
</evidence>
<dbReference type="InterPro" id="IPR002328">
    <property type="entry name" value="ADH_Zn_CS"/>
</dbReference>
<evidence type="ECO:0000259" key="6">
    <source>
        <dbReference type="Pfam" id="PF08240"/>
    </source>
</evidence>
<dbReference type="InterPro" id="IPR011032">
    <property type="entry name" value="GroES-like_sf"/>
</dbReference>
<evidence type="ECO:0000256" key="3">
    <source>
        <dbReference type="ARBA" id="ARBA00023002"/>
    </source>
</evidence>
<protein>
    <submittedName>
        <fullName evidence="7">Alcohol dehydrogenase catalytic domain-containing protein</fullName>
    </submittedName>
</protein>
<proteinExistence type="inferred from homology"/>
<dbReference type="InterPro" id="IPR013149">
    <property type="entry name" value="ADH-like_C"/>
</dbReference>
<keyword evidence="1 4" id="KW-0479">Metal-binding</keyword>